<name>N4T9R4_HELPX</name>
<sequence length="275" mass="33068">MFKFSPCAKEQIEVMGGHPIETDFEAYPYMKDTFNIDDNTINLRIFQKLNNIYDELQLKEYPNDDFKKIYQYLLYSIVYHFDLYDKYFIPPKDPRPITNLFSPNSIIFKEVMEQQAPTIKNGIESIKTNASYNPKELQNCLKNMINKIIQDTKYHNDFLKKCQTSKDFEEASIEFFLENKDNLKAFPYIFGFRILNYNSNFSLRAVMENHRDECLELIEKWYKSASQYRNENQQDLGEYFWINDYTFSLPLNHTFKQLKIDLPKDFLLYSYNHPL</sequence>
<accession>N4T9R4</accession>
<dbReference type="PATRIC" id="fig|992035.3.peg.1073"/>
<dbReference type="RefSeq" id="WP_003015808.1">
    <property type="nucleotide sequence ID" value="NZ_AOTW01000001.1"/>
</dbReference>
<organism evidence="1 2">
    <name type="scientific">Helicobacter pylori Hp A-11</name>
    <dbReference type="NCBI Taxonomy" id="992035"/>
    <lineage>
        <taxon>Bacteria</taxon>
        <taxon>Pseudomonadati</taxon>
        <taxon>Campylobacterota</taxon>
        <taxon>Epsilonproteobacteria</taxon>
        <taxon>Campylobacterales</taxon>
        <taxon>Helicobacteraceae</taxon>
        <taxon>Helicobacter</taxon>
    </lineage>
</organism>
<dbReference type="AlphaFoldDB" id="N4T9R4"/>
<comment type="caution">
    <text evidence="1">The sequence shown here is derived from an EMBL/GenBank/DDBJ whole genome shotgun (WGS) entry which is preliminary data.</text>
</comment>
<dbReference type="EMBL" id="AOTW01000001">
    <property type="protein sequence ID" value="ENH59948.1"/>
    <property type="molecule type" value="Genomic_DNA"/>
</dbReference>
<evidence type="ECO:0000313" key="1">
    <source>
        <dbReference type="EMBL" id="ENH59948.1"/>
    </source>
</evidence>
<proteinExistence type="predicted"/>
<gene>
    <name evidence="1" type="ORF">HPHPA11_1094</name>
</gene>
<protein>
    <submittedName>
        <fullName evidence="1">Uncharacterized protein</fullName>
    </submittedName>
</protein>
<dbReference type="Proteomes" id="UP000012243">
    <property type="component" value="Unassembled WGS sequence"/>
</dbReference>
<reference evidence="1 2" key="1">
    <citation type="submission" date="2013-02" db="EMBL/GenBank/DDBJ databases">
        <title>Comparative Sequence Analysis of H. pylori Isolates.</title>
        <authorList>
            <person name="Blanchard T.G."/>
            <person name="Czinn S.J."/>
            <person name="McCracken C.M."/>
            <person name="Abolude K.A."/>
            <person name="Shefchek K.S."/>
            <person name="Maroo A.M."/>
            <person name="Santana-Cruz I.S."/>
            <person name="Tallon L.J."/>
            <person name="Ficke F.W.F."/>
        </authorList>
    </citation>
    <scope>NUCLEOTIDE SEQUENCE [LARGE SCALE GENOMIC DNA]</scope>
    <source>
        <strain evidence="1 2">Hp A-11</strain>
    </source>
</reference>
<evidence type="ECO:0000313" key="2">
    <source>
        <dbReference type="Proteomes" id="UP000012243"/>
    </source>
</evidence>